<keyword evidence="6" id="KW-0443">Lipid metabolism</keyword>
<dbReference type="InterPro" id="IPR036291">
    <property type="entry name" value="NAD(P)-bd_dom_sf"/>
</dbReference>
<dbReference type="InterPro" id="IPR040097">
    <property type="entry name" value="FAAL/FAAC"/>
</dbReference>
<dbReference type="InterPro" id="IPR010080">
    <property type="entry name" value="Thioester_reductase-like_dom"/>
</dbReference>
<feature type="domain" description="Carrier" evidence="7">
    <location>
        <begin position="559"/>
        <end position="635"/>
    </location>
</feature>
<dbReference type="InterPro" id="IPR009081">
    <property type="entry name" value="PP-bd_ACP"/>
</dbReference>
<dbReference type="SUPFAM" id="SSF51735">
    <property type="entry name" value="NAD(P)-binding Rossmann-fold domains"/>
    <property type="match status" value="1"/>
</dbReference>
<dbReference type="GO" id="GO:0071766">
    <property type="term" value="P:Actinobacterium-type cell wall biogenesis"/>
    <property type="evidence" value="ECO:0007669"/>
    <property type="project" value="UniProtKB-ARBA"/>
</dbReference>
<comment type="caution">
    <text evidence="8">The sequence shown here is derived from an EMBL/GenBank/DDBJ whole genome shotgun (WGS) entry which is preliminary data.</text>
</comment>
<dbReference type="InterPro" id="IPR006162">
    <property type="entry name" value="Ppantetheine_attach_site"/>
</dbReference>
<dbReference type="SUPFAM" id="SSF47336">
    <property type="entry name" value="ACP-like"/>
    <property type="match status" value="1"/>
</dbReference>
<dbReference type="PANTHER" id="PTHR22754">
    <property type="entry name" value="DISCO-INTERACTING PROTEIN 2 DIP2 -RELATED"/>
    <property type="match status" value="1"/>
</dbReference>
<comment type="similarity">
    <text evidence="1">Belongs to the ATP-dependent AMP-binding enzyme family.</text>
</comment>
<dbReference type="GO" id="GO:0008610">
    <property type="term" value="P:lipid biosynthetic process"/>
    <property type="evidence" value="ECO:0007669"/>
    <property type="project" value="InterPro"/>
</dbReference>
<keyword evidence="4 8" id="KW-0436">Ligase</keyword>
<dbReference type="EMBL" id="JMCC02000047">
    <property type="protein sequence ID" value="KIG15824.1"/>
    <property type="molecule type" value="Genomic_DNA"/>
</dbReference>
<dbReference type="Gene3D" id="3.40.50.12780">
    <property type="entry name" value="N-terminal domain of ligase-like"/>
    <property type="match status" value="1"/>
</dbReference>
<dbReference type="InterPro" id="IPR025110">
    <property type="entry name" value="AMP-bd_C"/>
</dbReference>
<organism evidence="8 9">
    <name type="scientific">Enhygromyxa salina</name>
    <dbReference type="NCBI Taxonomy" id="215803"/>
    <lineage>
        <taxon>Bacteria</taxon>
        <taxon>Pseudomonadati</taxon>
        <taxon>Myxococcota</taxon>
        <taxon>Polyangia</taxon>
        <taxon>Nannocystales</taxon>
        <taxon>Nannocystaceae</taxon>
        <taxon>Enhygromyxa</taxon>
    </lineage>
</organism>
<dbReference type="InterPro" id="IPR013120">
    <property type="entry name" value="FAR_NAD-bd"/>
</dbReference>
<evidence type="ECO:0000256" key="6">
    <source>
        <dbReference type="ARBA" id="ARBA00023098"/>
    </source>
</evidence>
<dbReference type="NCBIfam" id="TIGR01746">
    <property type="entry name" value="Thioester-redct"/>
    <property type="match status" value="1"/>
</dbReference>
<name>A0A0C1ZDV1_9BACT</name>
<dbReference type="Gene3D" id="3.30.300.30">
    <property type="match status" value="1"/>
</dbReference>
<evidence type="ECO:0000313" key="9">
    <source>
        <dbReference type="Proteomes" id="UP000031599"/>
    </source>
</evidence>
<protein>
    <submittedName>
        <fullName evidence="8">Long-chain-fatty-acid--CoA ligase</fullName>
    </submittedName>
</protein>
<evidence type="ECO:0000259" key="7">
    <source>
        <dbReference type="PROSITE" id="PS50075"/>
    </source>
</evidence>
<dbReference type="InterPro" id="IPR020806">
    <property type="entry name" value="PKS_PP-bd"/>
</dbReference>
<dbReference type="FunFam" id="3.40.50.12780:FF:000013">
    <property type="entry name" value="Long-chain-fatty-acid--AMP ligase FadD32"/>
    <property type="match status" value="1"/>
</dbReference>
<dbReference type="PANTHER" id="PTHR22754:SF32">
    <property type="entry name" value="DISCO-INTERACTING PROTEIN 2"/>
    <property type="match status" value="1"/>
</dbReference>
<dbReference type="InterPro" id="IPR000873">
    <property type="entry name" value="AMP-dep_synth/lig_dom"/>
</dbReference>
<dbReference type="InterPro" id="IPR045851">
    <property type="entry name" value="AMP-bd_C_sf"/>
</dbReference>
<sequence>MLHALLAHAHGQPNRTALTWLDGGDGDGRRITFAGLADAALRLGGHLRALGLRGERVLLQYADGFEFLQAFLGCVAGGAVPVPATTLDPSRPERTLPRLTAIAGDCGAAAMLIGPELHRALGTALDPAIQVLELSDARGAAPCTELPSPDDLALVQYTSGSTGVPKGVRVTHRQLEHTVRDTAWSVGMSPSSAQVTWLPHYHDMGLIYALLGGIFLGFSTWGMTPAAFIERPLRWLHAIDRVRATHTAAPNFAYELVLRRYDPARDGQLDLSCLRSAMNAAEPVREATLQRFLAVFGKQGLRPEALMPSYGMAEASVKLSVHFWGRPPRVERFDAAALREGRVVAAPDGLPIVALGQPGPGSRMHIVDPETRVPCGPGRVGELWFEGPAVADGYWNRPDATLETFGARTTDGAGPMLRTGDLGFFHGDDLFFAGRVKDLIIIRGQNHHPHDVEATVQDAHPAVRPGSVAAFSVDGPDTELLVIVAEVEPSRGDLAGLLRAVRQAVALRHDVLVHAFVAIAARTMPKTSSGKIRRAEARRLFLAGKLSVLDTGAVGVVGSGAQQGLVGAFAELIGRLLEKPPPGPDDDLLALGLDSLTLVELTAALEKAYGFTPPARELFAQPTVRALVTQHERWRRLQAGTSGAPIEPSPDAIADAGFPQLQRGIRAHDDARRSLRLPGPLPTSSQLAVWRGRIAPGTISLDQLGGLLSTLRQAVQAGAPAYRTPDVEGLHAVQAYCRADPNGVEGLEPGTYYHHPVYHSLLELAPEATLDAAERDAFGSGGPGACTLVLAAERGAIAPIFGASGDRLATLQAGALLQALGVAAAEQGLQLALLPRADLDRCAHALALSPTTVPLTAVRCGRAERAQEQPVELPGPLYERLVFGGDTGAAQIEPSRLMADSRLPDDIRPLPAPLQDAAIARPEQVLLTGATGFLGAFLLRAFRRHTQARLVLLVRAPGGDPAAARERVRQNLLRYRLPAKELLDGVEVIPGDLTRPSMGLDEGTWRELAERTDAVVHAAAPVNWVLPYDRLVPAVVGGTRDVLRFAAAGRPKVVHHISSLGALAQIEGYGGFDQGPVHAHSREVIDARYLRRRGFQLGYIQAKWVSDQLVQAAQARGLPVVVYRMPYIAGASDTGAWAAADIIAASITGCAQLGWAPDVGVVLDMVPVDYVAEAIADLALQPRAVGRSFHLANPEPIPWPEVVARLVARGHSITLEPAERWLERVRRCSVEPLVAMLPSYESFPLDRIVGGYPAWVKTPRLLAERTTSAFLRSPDISCARTADLFDTWLDWLQQTGKLPPPPKDNPS</sequence>
<dbReference type="Pfam" id="PF23024">
    <property type="entry name" value="AMP-dom_DIP2-like"/>
    <property type="match status" value="1"/>
</dbReference>
<accession>A0A0C1ZDV1</accession>
<dbReference type="Gene3D" id="3.40.109.10">
    <property type="entry name" value="NADH Oxidase"/>
    <property type="match status" value="1"/>
</dbReference>
<evidence type="ECO:0000256" key="3">
    <source>
        <dbReference type="ARBA" id="ARBA00022553"/>
    </source>
</evidence>
<dbReference type="GO" id="GO:0031177">
    <property type="term" value="F:phosphopantetheine binding"/>
    <property type="evidence" value="ECO:0007669"/>
    <property type="project" value="InterPro"/>
</dbReference>
<dbReference type="InterPro" id="IPR036736">
    <property type="entry name" value="ACP-like_sf"/>
</dbReference>
<keyword evidence="3" id="KW-0597">Phosphoprotein</keyword>
<dbReference type="PROSITE" id="PS00455">
    <property type="entry name" value="AMP_BINDING"/>
    <property type="match status" value="1"/>
</dbReference>
<dbReference type="RefSeq" id="WP_165703842.1">
    <property type="nucleotide sequence ID" value="NZ_JMCC02000047.1"/>
</dbReference>
<keyword evidence="5" id="KW-0276">Fatty acid metabolism</keyword>
<dbReference type="PROSITE" id="PS00012">
    <property type="entry name" value="PHOSPHOPANTETHEINE"/>
    <property type="match status" value="1"/>
</dbReference>
<dbReference type="PIRSF" id="PIRSF001617">
    <property type="entry name" value="Alpha-AR"/>
    <property type="match status" value="1"/>
</dbReference>
<dbReference type="Gene3D" id="3.40.50.720">
    <property type="entry name" value="NAD(P)-binding Rossmann-like Domain"/>
    <property type="match status" value="1"/>
</dbReference>
<dbReference type="Pfam" id="PF07993">
    <property type="entry name" value="NAD_binding_4"/>
    <property type="match status" value="1"/>
</dbReference>
<evidence type="ECO:0000256" key="1">
    <source>
        <dbReference type="ARBA" id="ARBA00006432"/>
    </source>
</evidence>
<dbReference type="Proteomes" id="UP000031599">
    <property type="component" value="Unassembled WGS sequence"/>
</dbReference>
<dbReference type="Gene3D" id="1.10.1200.10">
    <property type="entry name" value="ACP-like"/>
    <property type="match status" value="1"/>
</dbReference>
<dbReference type="CDD" id="cd05931">
    <property type="entry name" value="FAAL"/>
    <property type="match status" value="1"/>
</dbReference>
<evidence type="ECO:0000256" key="2">
    <source>
        <dbReference type="ARBA" id="ARBA00022450"/>
    </source>
</evidence>
<dbReference type="InterPro" id="IPR042099">
    <property type="entry name" value="ANL_N_sf"/>
</dbReference>
<reference evidence="8 9" key="1">
    <citation type="submission" date="2014-12" db="EMBL/GenBank/DDBJ databases">
        <title>Genome assembly of Enhygromyxa salina DSM 15201.</title>
        <authorList>
            <person name="Sharma G."/>
            <person name="Subramanian S."/>
        </authorList>
    </citation>
    <scope>NUCLEOTIDE SEQUENCE [LARGE SCALE GENOMIC DNA]</scope>
    <source>
        <strain evidence="8 9">DSM 15201</strain>
    </source>
</reference>
<dbReference type="SMART" id="SM00823">
    <property type="entry name" value="PKS_PP"/>
    <property type="match status" value="1"/>
</dbReference>
<dbReference type="GO" id="GO:0016491">
    <property type="term" value="F:oxidoreductase activity"/>
    <property type="evidence" value="ECO:0007669"/>
    <property type="project" value="InterPro"/>
</dbReference>
<dbReference type="PROSITE" id="PS50075">
    <property type="entry name" value="CARRIER"/>
    <property type="match status" value="1"/>
</dbReference>
<gene>
    <name evidence="8" type="ORF">DB30_05242</name>
</gene>
<dbReference type="Pfam" id="PF00501">
    <property type="entry name" value="AMP-binding"/>
    <property type="match status" value="1"/>
</dbReference>
<dbReference type="Pfam" id="PF00550">
    <property type="entry name" value="PP-binding"/>
    <property type="match status" value="1"/>
</dbReference>
<dbReference type="SUPFAM" id="SSF56801">
    <property type="entry name" value="Acetyl-CoA synthetase-like"/>
    <property type="match status" value="1"/>
</dbReference>
<proteinExistence type="inferred from homology"/>
<dbReference type="GO" id="GO:0006631">
    <property type="term" value="P:fatty acid metabolic process"/>
    <property type="evidence" value="ECO:0007669"/>
    <property type="project" value="UniProtKB-KW"/>
</dbReference>
<dbReference type="InterPro" id="IPR000415">
    <property type="entry name" value="Nitroreductase-like"/>
</dbReference>
<dbReference type="CDD" id="cd05235">
    <property type="entry name" value="SDR_e1"/>
    <property type="match status" value="1"/>
</dbReference>
<dbReference type="GO" id="GO:0016874">
    <property type="term" value="F:ligase activity"/>
    <property type="evidence" value="ECO:0007669"/>
    <property type="project" value="UniProtKB-KW"/>
</dbReference>
<keyword evidence="2" id="KW-0596">Phosphopantetheine</keyword>
<evidence type="ECO:0000313" key="8">
    <source>
        <dbReference type="EMBL" id="KIG15824.1"/>
    </source>
</evidence>
<dbReference type="InterPro" id="IPR020845">
    <property type="entry name" value="AMP-binding_CS"/>
</dbReference>
<evidence type="ECO:0000256" key="5">
    <source>
        <dbReference type="ARBA" id="ARBA00022832"/>
    </source>
</evidence>
<evidence type="ECO:0000256" key="4">
    <source>
        <dbReference type="ARBA" id="ARBA00022598"/>
    </source>
</evidence>